<dbReference type="EMBL" id="CP035631">
    <property type="protein sequence ID" value="WFF40762.1"/>
    <property type="molecule type" value="Genomic_DNA"/>
</dbReference>
<keyword evidence="3" id="KW-1185">Reference proteome</keyword>
<evidence type="ECO:0000313" key="2">
    <source>
        <dbReference type="EMBL" id="WFF40762.1"/>
    </source>
</evidence>
<evidence type="ECO:0000256" key="1">
    <source>
        <dbReference type="SAM" id="SignalP"/>
    </source>
</evidence>
<dbReference type="Pfam" id="PF06674">
    <property type="entry name" value="DUF1176"/>
    <property type="match status" value="1"/>
</dbReference>
<evidence type="ECO:0000313" key="3">
    <source>
        <dbReference type="Proteomes" id="UP001321526"/>
    </source>
</evidence>
<sequence length="168" mass="18204">MWRSMMMAGVLALGALPMAALANSEMPAAVKAEVSDACVISDATTGLAPRHASVKGWLPGEVWLVPCTVGAYQTGYEAVFAPDGGTPRALLFALWRDGSWTGTRTLFDPEFDAQHGTLHDRYKDRGAGGCGGERTWVWQGSDFQLTEYRAQPNCESGQTRYPVVFEAK</sequence>
<keyword evidence="1" id="KW-0732">Signal</keyword>
<dbReference type="RefSeq" id="WP_110691010.1">
    <property type="nucleotide sequence ID" value="NZ_CP035631.1"/>
</dbReference>
<dbReference type="InterPro" id="IPR009560">
    <property type="entry name" value="DUF1176"/>
</dbReference>
<feature type="signal peptide" evidence="1">
    <location>
        <begin position="1"/>
        <end position="22"/>
    </location>
</feature>
<organism evidence="2 3">
    <name type="scientific">Salinicola endophyticus</name>
    <dbReference type="NCBI Taxonomy" id="1949083"/>
    <lineage>
        <taxon>Bacteria</taxon>
        <taxon>Pseudomonadati</taxon>
        <taxon>Pseudomonadota</taxon>
        <taxon>Gammaproteobacteria</taxon>
        <taxon>Oceanospirillales</taxon>
        <taxon>Halomonadaceae</taxon>
        <taxon>Salinicola</taxon>
    </lineage>
</organism>
<gene>
    <name evidence="2" type="ORF">EVC62_04200</name>
</gene>
<reference evidence="2 3" key="1">
    <citation type="submission" date="2019-01" db="EMBL/GenBank/DDBJ databases">
        <title>Genome sequence of Salinicola endophyticus REST5.</title>
        <authorList>
            <person name="Nascimento F.X."/>
        </authorList>
    </citation>
    <scope>NUCLEOTIDE SEQUENCE [LARGE SCALE GENOMIC DNA]</scope>
    <source>
        <strain evidence="2 3">REST5</strain>
    </source>
</reference>
<feature type="chain" id="PRO_5047549164" evidence="1">
    <location>
        <begin position="23"/>
        <end position="168"/>
    </location>
</feature>
<name>A0ABY8FDM6_9GAMM</name>
<dbReference type="Proteomes" id="UP001321526">
    <property type="component" value="Chromosome"/>
</dbReference>
<protein>
    <submittedName>
        <fullName evidence="2">DUF1176 domain-containing protein</fullName>
    </submittedName>
</protein>
<proteinExistence type="predicted"/>
<accession>A0ABY8FDM6</accession>